<evidence type="ECO:0000256" key="1">
    <source>
        <dbReference type="ARBA" id="ARBA00022679"/>
    </source>
</evidence>
<dbReference type="Gene3D" id="3.30.420.40">
    <property type="match status" value="2"/>
</dbReference>
<dbReference type="GO" id="GO:0005975">
    <property type="term" value="P:carbohydrate metabolic process"/>
    <property type="evidence" value="ECO:0007669"/>
    <property type="project" value="InterPro"/>
</dbReference>
<keyword evidence="2" id="KW-0418">Kinase</keyword>
<accession>A0A6J6FUK5</accession>
<dbReference type="InterPro" id="IPR018484">
    <property type="entry name" value="FGGY_N"/>
</dbReference>
<dbReference type="PANTHER" id="PTHR43095">
    <property type="entry name" value="SUGAR KINASE"/>
    <property type="match status" value="1"/>
</dbReference>
<dbReference type="Pfam" id="PF00370">
    <property type="entry name" value="FGGY_N"/>
    <property type="match status" value="1"/>
</dbReference>
<keyword evidence="1" id="KW-0808">Transferase</keyword>
<sequence>MSQEILIGVDIGTSRLKAVATDLQLKVLAEYAEPTPWKHEKNFSDIDMLLLAKTVITVASKAAEIAGGKVVAIGFTGFSETGVLIDGAGNPLAPGLAWHDPRGITEPILKELGDFEFRARAGALLNEIATISKTLWLNDNFPATKKAKHFLSAPEWVAYCLGAEPVNELSLVSRTGFFDVESRKPWEEAISLVGGGKDYLARLVVAGEAIGIVNDKAPENLRGAVITIAGHDHFTAAYYCGAINEGSLFDSMGTAEALLRTFKSPLTRDAIAELAAANVGLSCSVIADHYTLLGALPTGLTLERTCSLLGVSTREEKIALGEAALKIDPSTSAMRVVNDYHGLSITNLDDAVSPGALFRATVEHLVDDSTEMVALMEKYTGKAESVIIAGGWIKNPVIAAAKEKQFGKFKVSDATEAGATGAAEFAGIAAGIFKLRTN</sequence>
<evidence type="ECO:0000256" key="2">
    <source>
        <dbReference type="ARBA" id="ARBA00022777"/>
    </source>
</evidence>
<protein>
    <submittedName>
        <fullName evidence="4">Unannotated protein</fullName>
    </submittedName>
</protein>
<dbReference type="EMBL" id="CAEZUB010000037">
    <property type="protein sequence ID" value="CAB4588308.1"/>
    <property type="molecule type" value="Genomic_DNA"/>
</dbReference>
<organism evidence="4">
    <name type="scientific">freshwater metagenome</name>
    <dbReference type="NCBI Taxonomy" id="449393"/>
    <lineage>
        <taxon>unclassified sequences</taxon>
        <taxon>metagenomes</taxon>
        <taxon>ecological metagenomes</taxon>
    </lineage>
</organism>
<gene>
    <name evidence="4" type="ORF">UFOPK1775_00478</name>
</gene>
<dbReference type="InterPro" id="IPR043129">
    <property type="entry name" value="ATPase_NBD"/>
</dbReference>
<dbReference type="CDD" id="cd07773">
    <property type="entry name" value="ASKHA_NBD_FGGY_FK"/>
    <property type="match status" value="1"/>
</dbReference>
<dbReference type="InterPro" id="IPR000577">
    <property type="entry name" value="Carb_kinase_FGGY"/>
</dbReference>
<reference evidence="4" key="1">
    <citation type="submission" date="2020-05" db="EMBL/GenBank/DDBJ databases">
        <authorList>
            <person name="Chiriac C."/>
            <person name="Salcher M."/>
            <person name="Ghai R."/>
            <person name="Kavagutti S V."/>
        </authorList>
    </citation>
    <scope>NUCLEOTIDE SEQUENCE</scope>
</reference>
<dbReference type="GO" id="GO:0016301">
    <property type="term" value="F:kinase activity"/>
    <property type="evidence" value="ECO:0007669"/>
    <property type="project" value="UniProtKB-KW"/>
</dbReference>
<feature type="domain" description="Carbohydrate kinase FGGY N-terminal" evidence="3">
    <location>
        <begin position="6"/>
        <end position="237"/>
    </location>
</feature>
<dbReference type="SUPFAM" id="SSF53067">
    <property type="entry name" value="Actin-like ATPase domain"/>
    <property type="match status" value="2"/>
</dbReference>
<name>A0A6J6FUK5_9ZZZZ</name>
<dbReference type="PIRSF" id="PIRSF000538">
    <property type="entry name" value="GlpK"/>
    <property type="match status" value="1"/>
</dbReference>
<evidence type="ECO:0000259" key="3">
    <source>
        <dbReference type="Pfam" id="PF00370"/>
    </source>
</evidence>
<dbReference type="AlphaFoldDB" id="A0A6J6FUK5"/>
<dbReference type="InterPro" id="IPR050406">
    <property type="entry name" value="FGGY_Carb_Kinase"/>
</dbReference>
<dbReference type="PANTHER" id="PTHR43095:SF5">
    <property type="entry name" value="XYLULOSE KINASE"/>
    <property type="match status" value="1"/>
</dbReference>
<evidence type="ECO:0000313" key="4">
    <source>
        <dbReference type="EMBL" id="CAB4588308.1"/>
    </source>
</evidence>
<proteinExistence type="predicted"/>